<name>A0A7T3F758_9MICC</name>
<organism evidence="1 2">
    <name type="scientific">Rothia kristinae</name>
    <dbReference type="NCBI Taxonomy" id="37923"/>
    <lineage>
        <taxon>Bacteria</taxon>
        <taxon>Bacillati</taxon>
        <taxon>Actinomycetota</taxon>
        <taxon>Actinomycetes</taxon>
        <taxon>Micrococcales</taxon>
        <taxon>Micrococcaceae</taxon>
        <taxon>Rothia</taxon>
    </lineage>
</organism>
<dbReference type="RefSeq" id="WP_197939447.1">
    <property type="nucleotide sequence ID" value="NZ_CP065738.1"/>
</dbReference>
<evidence type="ECO:0000313" key="2">
    <source>
        <dbReference type="Proteomes" id="UP000594975"/>
    </source>
</evidence>
<gene>
    <name evidence="1" type="ORF">I6G21_09815</name>
</gene>
<dbReference type="EMBL" id="CP065738">
    <property type="protein sequence ID" value="QPT53532.1"/>
    <property type="molecule type" value="Genomic_DNA"/>
</dbReference>
<evidence type="ECO:0000313" key="1">
    <source>
        <dbReference type="EMBL" id="QPT53532.1"/>
    </source>
</evidence>
<dbReference type="PANTHER" id="PTHR36974">
    <property type="entry name" value="MEMBRANE PROTEIN-RELATED"/>
    <property type="match status" value="1"/>
</dbReference>
<reference evidence="1 2" key="1">
    <citation type="submission" date="2020-12" db="EMBL/GenBank/DDBJ databases">
        <title>FDA dAtabase for Regulatory Grade micrObial Sequences (FDA-ARGOS): Supporting development and validation of Infectious Disease Dx tests.</title>
        <authorList>
            <person name="Sproer C."/>
            <person name="Gronow S."/>
            <person name="Severitt S."/>
            <person name="Schroder I."/>
            <person name="Tallon L."/>
            <person name="Sadzewicz L."/>
            <person name="Zhao X."/>
            <person name="Boylan J."/>
            <person name="Ott S."/>
            <person name="Bowen H."/>
            <person name="Vavikolanu K."/>
            <person name="Mehta A."/>
            <person name="Aluvathingal J."/>
            <person name="Nadendla S."/>
            <person name="Lowell S."/>
            <person name="Myers T."/>
            <person name="Yan Y."/>
            <person name="Sichtig H."/>
        </authorList>
    </citation>
    <scope>NUCLEOTIDE SEQUENCE [LARGE SCALE GENOMIC DNA]</scope>
    <source>
        <strain evidence="1 2">FDAARGOS_864</strain>
    </source>
</reference>
<accession>A0A7T3F758</accession>
<dbReference type="GeneID" id="61263691"/>
<dbReference type="PANTHER" id="PTHR36974:SF1">
    <property type="entry name" value="DOXX FAMILY MEMBRANE PROTEIN"/>
    <property type="match status" value="1"/>
</dbReference>
<dbReference type="Proteomes" id="UP000594975">
    <property type="component" value="Chromosome"/>
</dbReference>
<dbReference type="KEGG" id="rkr:I6G21_09815"/>
<proteinExistence type="predicted"/>
<dbReference type="AlphaFoldDB" id="A0A7T3F758"/>
<sequence>MADSRKTPTPSAHPRAARSARLQAGALTGMGLLHFLRAGAFDPLIPPALPGSARAWTYGSGAAELTVAALLARHRTRRIGGRAAVGLYLAVWPGNVQMAWDARHDSPARRIITLARLPLQIPMIRAGLRVAREA</sequence>
<evidence type="ECO:0008006" key="3">
    <source>
        <dbReference type="Google" id="ProtNLM"/>
    </source>
</evidence>
<protein>
    <recommendedName>
        <fullName evidence="3">DoxX family protein</fullName>
    </recommendedName>
</protein>